<evidence type="ECO:0000256" key="11">
    <source>
        <dbReference type="ARBA" id="ARBA00023316"/>
    </source>
</evidence>
<evidence type="ECO:0000256" key="6">
    <source>
        <dbReference type="ARBA" id="ARBA00022670"/>
    </source>
</evidence>
<evidence type="ECO:0000256" key="7">
    <source>
        <dbReference type="ARBA" id="ARBA00022729"/>
    </source>
</evidence>
<evidence type="ECO:0000256" key="9">
    <source>
        <dbReference type="ARBA" id="ARBA00022960"/>
    </source>
</evidence>
<gene>
    <name evidence="16" type="ORF">ACFFGY_20060</name>
</gene>
<proteinExistence type="inferred from homology"/>
<dbReference type="PANTHER" id="PTHR21581">
    <property type="entry name" value="D-ALANYL-D-ALANINE CARBOXYPEPTIDASE"/>
    <property type="match status" value="1"/>
</dbReference>
<dbReference type="InterPro" id="IPR001967">
    <property type="entry name" value="Peptidase_S11_N"/>
</dbReference>
<dbReference type="Gene3D" id="2.60.410.10">
    <property type="entry name" value="D-Ala-D-Ala carboxypeptidase, C-terminal domain"/>
    <property type="match status" value="1"/>
</dbReference>
<keyword evidence="6" id="KW-0645">Protease</keyword>
<evidence type="ECO:0000256" key="14">
    <source>
        <dbReference type="SAM" id="MobiDB-lite"/>
    </source>
</evidence>
<keyword evidence="8 16" id="KW-0378">Hydrolase</keyword>
<dbReference type="Pfam" id="PF07943">
    <property type="entry name" value="PBP5_C"/>
    <property type="match status" value="1"/>
</dbReference>
<comment type="catalytic activity">
    <reaction evidence="12">
        <text>Preferential cleavage: (Ac)2-L-Lys-D-Ala-|-D-Ala. Also transpeptidation of peptidyl-alanyl moieties that are N-acyl substituents of D-alanine.</text>
        <dbReference type="EC" id="3.4.16.4"/>
    </reaction>
</comment>
<dbReference type="Proteomes" id="UP001589865">
    <property type="component" value="Unassembled WGS sequence"/>
</dbReference>
<dbReference type="EMBL" id="JBHLUN010000015">
    <property type="protein sequence ID" value="MFC0410552.1"/>
    <property type="molecule type" value="Genomic_DNA"/>
</dbReference>
<evidence type="ECO:0000256" key="8">
    <source>
        <dbReference type="ARBA" id="ARBA00022801"/>
    </source>
</evidence>
<keyword evidence="10" id="KW-0573">Peptidoglycan synthesis</keyword>
<comment type="similarity">
    <text evidence="3 13">Belongs to the peptidase S11 family.</text>
</comment>
<dbReference type="SMART" id="SM00936">
    <property type="entry name" value="PBP5_C"/>
    <property type="match status" value="1"/>
</dbReference>
<evidence type="ECO:0000313" key="17">
    <source>
        <dbReference type="Proteomes" id="UP001589865"/>
    </source>
</evidence>
<evidence type="ECO:0000256" key="5">
    <source>
        <dbReference type="ARBA" id="ARBA00022645"/>
    </source>
</evidence>
<keyword evidence="7" id="KW-0732">Signal</keyword>
<protein>
    <recommendedName>
        <fullName evidence="4">serine-type D-Ala-D-Ala carboxypeptidase</fullName>
        <ecNumber evidence="4">3.4.16.4</ecNumber>
    </recommendedName>
</protein>
<dbReference type="RefSeq" id="WP_377046298.1">
    <property type="nucleotide sequence ID" value="NZ_JBHLUN010000015.1"/>
</dbReference>
<comment type="pathway">
    <text evidence="2">Cell wall biogenesis; peptidoglycan biosynthesis.</text>
</comment>
<keyword evidence="5 16" id="KW-0121">Carboxypeptidase</keyword>
<feature type="domain" description="Peptidase S11 D-Ala-D-Ala carboxypeptidase A C-terminal" evidence="15">
    <location>
        <begin position="295"/>
        <end position="385"/>
    </location>
</feature>
<evidence type="ECO:0000256" key="3">
    <source>
        <dbReference type="ARBA" id="ARBA00007164"/>
    </source>
</evidence>
<accession>A0ABV6JZ10</accession>
<comment type="function">
    <text evidence="1">Removes C-terminal D-alanyl residues from sugar-peptide cell wall precursors.</text>
</comment>
<dbReference type="PRINTS" id="PR00725">
    <property type="entry name" value="DADACBPTASE1"/>
</dbReference>
<dbReference type="SUPFAM" id="SSF56601">
    <property type="entry name" value="beta-lactamase/transpeptidase-like"/>
    <property type="match status" value="1"/>
</dbReference>
<evidence type="ECO:0000256" key="4">
    <source>
        <dbReference type="ARBA" id="ARBA00012448"/>
    </source>
</evidence>
<keyword evidence="11" id="KW-0961">Cell wall biogenesis/degradation</keyword>
<evidence type="ECO:0000313" key="16">
    <source>
        <dbReference type="EMBL" id="MFC0410552.1"/>
    </source>
</evidence>
<sequence>MPNRRELLGAVALMGLTVHAGDALAQRRAPAHRAPAPPPVPTSPASTPLGPVDTIAKQAILIDTTTGATLLDKNADERMTPSSMTKLMTAYIVFDMLKQGRLKLDQTLPVSERAWRMGGSKMFVELGSQVSVENLIQGVIVQSGNDACVVFAEAISGSEEQFASLMNDYGKKFGLKGSNFRNSSGWPDADHYMTARDITIVARQLLNDFPQEAQYYNERSFKWNGINQENRNPLLSRMAGADGLKTGHTEDGGYGLVGTVKRGDRRLLLVVNGLPTMKSRGEEGERLLEWGFREFDNVALFRAADTVESAPVYLGDSPTVPLVGGRDLILTLPRSWRRNLEVKVSYDSPLKAPVAKGAEVGRINVSGQGVPEMTLPLIAGADVGRMNIVSRIPAVISHWVSGS</sequence>
<dbReference type="InterPro" id="IPR012907">
    <property type="entry name" value="Peptidase_S11_C"/>
</dbReference>
<evidence type="ECO:0000256" key="12">
    <source>
        <dbReference type="ARBA" id="ARBA00034000"/>
    </source>
</evidence>
<dbReference type="Pfam" id="PF00768">
    <property type="entry name" value="Peptidase_S11"/>
    <property type="match status" value="1"/>
</dbReference>
<organism evidence="16 17">
    <name type="scientific">Roseomonas elaeocarpi</name>
    <dbReference type="NCBI Taxonomy" id="907779"/>
    <lineage>
        <taxon>Bacteria</taxon>
        <taxon>Pseudomonadati</taxon>
        <taxon>Pseudomonadota</taxon>
        <taxon>Alphaproteobacteria</taxon>
        <taxon>Acetobacterales</taxon>
        <taxon>Roseomonadaceae</taxon>
        <taxon>Roseomonas</taxon>
    </lineage>
</organism>
<evidence type="ECO:0000256" key="2">
    <source>
        <dbReference type="ARBA" id="ARBA00004752"/>
    </source>
</evidence>
<reference evidence="16 17" key="1">
    <citation type="submission" date="2024-09" db="EMBL/GenBank/DDBJ databases">
        <authorList>
            <person name="Sun Q."/>
            <person name="Mori K."/>
        </authorList>
    </citation>
    <scope>NUCLEOTIDE SEQUENCE [LARGE SCALE GENOMIC DNA]</scope>
    <source>
        <strain evidence="16 17">TBRC 5777</strain>
    </source>
</reference>
<dbReference type="InterPro" id="IPR012338">
    <property type="entry name" value="Beta-lactam/transpept-like"/>
</dbReference>
<dbReference type="PROSITE" id="PS51318">
    <property type="entry name" value="TAT"/>
    <property type="match status" value="1"/>
</dbReference>
<keyword evidence="17" id="KW-1185">Reference proteome</keyword>
<evidence type="ECO:0000256" key="13">
    <source>
        <dbReference type="RuleBase" id="RU004016"/>
    </source>
</evidence>
<dbReference type="InterPro" id="IPR018044">
    <property type="entry name" value="Peptidase_S11"/>
</dbReference>
<dbReference type="EC" id="3.4.16.4" evidence="4"/>
<dbReference type="InterPro" id="IPR037167">
    <property type="entry name" value="Peptidase_S11_C_sf"/>
</dbReference>
<keyword evidence="9" id="KW-0133">Cell shape</keyword>
<dbReference type="Gene3D" id="3.40.710.10">
    <property type="entry name" value="DD-peptidase/beta-lactamase superfamily"/>
    <property type="match status" value="1"/>
</dbReference>
<name>A0ABV6JZ10_9PROT</name>
<evidence type="ECO:0000259" key="15">
    <source>
        <dbReference type="SMART" id="SM00936"/>
    </source>
</evidence>
<dbReference type="PANTHER" id="PTHR21581:SF6">
    <property type="entry name" value="TRAFFICKING PROTEIN PARTICLE COMPLEX SUBUNIT 12"/>
    <property type="match status" value="1"/>
</dbReference>
<dbReference type="InterPro" id="IPR006311">
    <property type="entry name" value="TAT_signal"/>
</dbReference>
<evidence type="ECO:0000256" key="10">
    <source>
        <dbReference type="ARBA" id="ARBA00022984"/>
    </source>
</evidence>
<dbReference type="InterPro" id="IPR015956">
    <property type="entry name" value="Peniciliin-bd_prot_C_sf"/>
</dbReference>
<feature type="compositionally biased region" description="Low complexity" evidence="14">
    <location>
        <begin position="25"/>
        <end position="34"/>
    </location>
</feature>
<dbReference type="GO" id="GO:0004180">
    <property type="term" value="F:carboxypeptidase activity"/>
    <property type="evidence" value="ECO:0007669"/>
    <property type="project" value="UniProtKB-KW"/>
</dbReference>
<comment type="caution">
    <text evidence="16">The sequence shown here is derived from an EMBL/GenBank/DDBJ whole genome shotgun (WGS) entry which is preliminary data.</text>
</comment>
<dbReference type="SUPFAM" id="SSF69189">
    <property type="entry name" value="Penicillin-binding protein associated domain"/>
    <property type="match status" value="1"/>
</dbReference>
<evidence type="ECO:0000256" key="1">
    <source>
        <dbReference type="ARBA" id="ARBA00003217"/>
    </source>
</evidence>
<feature type="region of interest" description="Disordered" evidence="14">
    <location>
        <begin position="25"/>
        <end position="49"/>
    </location>
</feature>